<proteinExistence type="predicted"/>
<dbReference type="InterPro" id="IPR011990">
    <property type="entry name" value="TPR-like_helical_dom_sf"/>
</dbReference>
<dbReference type="InterPro" id="IPR019734">
    <property type="entry name" value="TPR_rpt"/>
</dbReference>
<evidence type="ECO:0000256" key="4">
    <source>
        <dbReference type="PROSITE-ProRule" id="PRU00339"/>
    </source>
</evidence>
<feature type="compositionally biased region" description="Basic and acidic residues" evidence="6">
    <location>
        <begin position="517"/>
        <end position="530"/>
    </location>
</feature>
<feature type="repeat" description="TPR" evidence="4">
    <location>
        <begin position="112"/>
        <end position="145"/>
    </location>
</feature>
<dbReference type="SUPFAM" id="SSF48452">
    <property type="entry name" value="TPR-like"/>
    <property type="match status" value="3"/>
</dbReference>
<accession>A0ABR1KCK7</accession>
<dbReference type="PRINTS" id="PR00625">
    <property type="entry name" value="JDOMAIN"/>
</dbReference>
<dbReference type="SUPFAM" id="SSF46565">
    <property type="entry name" value="Chaperone J-domain"/>
    <property type="match status" value="1"/>
</dbReference>
<evidence type="ECO:0000259" key="7">
    <source>
        <dbReference type="PROSITE" id="PS50076"/>
    </source>
</evidence>
<evidence type="ECO:0000256" key="5">
    <source>
        <dbReference type="SAM" id="Coils"/>
    </source>
</evidence>
<protein>
    <submittedName>
        <fullName evidence="8">DnaJ domain protein</fullName>
    </submittedName>
</protein>
<dbReference type="PROSITE" id="PS50076">
    <property type="entry name" value="DNAJ_2"/>
    <property type="match status" value="1"/>
</dbReference>
<organism evidence="8 9">
    <name type="scientific">Phyllosticta citriasiana</name>
    <dbReference type="NCBI Taxonomy" id="595635"/>
    <lineage>
        <taxon>Eukaryota</taxon>
        <taxon>Fungi</taxon>
        <taxon>Dikarya</taxon>
        <taxon>Ascomycota</taxon>
        <taxon>Pezizomycotina</taxon>
        <taxon>Dothideomycetes</taxon>
        <taxon>Dothideomycetes incertae sedis</taxon>
        <taxon>Botryosphaeriales</taxon>
        <taxon>Phyllostictaceae</taxon>
        <taxon>Phyllosticta</taxon>
    </lineage>
</organism>
<dbReference type="Pfam" id="PF13181">
    <property type="entry name" value="TPR_8"/>
    <property type="match status" value="1"/>
</dbReference>
<dbReference type="Gene3D" id="1.10.287.110">
    <property type="entry name" value="DnaJ domain"/>
    <property type="match status" value="1"/>
</dbReference>
<dbReference type="PROSITE" id="PS50005">
    <property type="entry name" value="TPR"/>
    <property type="match status" value="1"/>
</dbReference>
<dbReference type="SMART" id="SM00028">
    <property type="entry name" value="TPR"/>
    <property type="match status" value="5"/>
</dbReference>
<gene>
    <name evidence="8" type="ORF">IWZ03DRAFT_390971</name>
</gene>
<keyword evidence="9" id="KW-1185">Reference proteome</keyword>
<dbReference type="InterPro" id="IPR051727">
    <property type="entry name" value="DnaJ_C3_Co-chaperones"/>
</dbReference>
<evidence type="ECO:0000256" key="3">
    <source>
        <dbReference type="ARBA" id="ARBA00022824"/>
    </source>
</evidence>
<evidence type="ECO:0000313" key="8">
    <source>
        <dbReference type="EMBL" id="KAK7508966.1"/>
    </source>
</evidence>
<dbReference type="Proteomes" id="UP001363622">
    <property type="component" value="Unassembled WGS sequence"/>
</dbReference>
<keyword evidence="2" id="KW-0732">Signal</keyword>
<evidence type="ECO:0000313" key="9">
    <source>
        <dbReference type="Proteomes" id="UP001363622"/>
    </source>
</evidence>
<dbReference type="InterPro" id="IPR036869">
    <property type="entry name" value="J_dom_sf"/>
</dbReference>
<evidence type="ECO:0000256" key="6">
    <source>
        <dbReference type="SAM" id="MobiDB-lite"/>
    </source>
</evidence>
<keyword evidence="3" id="KW-0256">Endoplasmic reticulum</keyword>
<dbReference type="SMART" id="SM00271">
    <property type="entry name" value="DnaJ"/>
    <property type="match status" value="1"/>
</dbReference>
<sequence>MLKLIHSISIPLPRTSDSTAHCSIKPALAQSLHTLLSRSFFVTPRPSTMRLQLCALALGAIPFALALSPSNIPPDTPVSELISTANANLAAGNAHDALAFFDAAVSRNPQDYLTIFKRGATYLSLGKNNQARQDFDRVLAIKPDFEGALLQRAKLKGWHGEWAAAKADYTKAGKPAGHEVSELEEAEGAAALAADAEARGDWESCVTNAGIAIMVAAGNVDLRRRRARCRFEKSEVAEGVNDLQRVLQIHSGSIEPHLQSSAMTFYSLGETDKGLSQIRKCLQSDPDSKACMKLMKREKAIDKRLKKAKGHMDKRQFASAVKLLVKSADDAGLIDDVKHDTEDFKKQGYIHAKSPEGLHVDLVEMACEAYVEMNNKKRAGPACTEAVKLNPNNLHGLILDAERKIDADEFEPAIHTLNDALEKAKEQGNQSLQRKIQEVLQKAQNLLKRAKSKDYYKVLGVSRDADEREIKKAYRKLSKKYHPDKASSEGITPEEAQKKMASINEAYEVLSDPELKARFDRGDDPNDHEQASNPFHGSPFGQGPGGQQFFMRQGSGGTFKFQAGGGFPGGGFQFPGGFGF</sequence>
<comment type="caution">
    <text evidence="8">The sequence shown here is derived from an EMBL/GenBank/DDBJ whole genome shotgun (WGS) entry which is preliminary data.</text>
</comment>
<evidence type="ECO:0000256" key="2">
    <source>
        <dbReference type="ARBA" id="ARBA00022729"/>
    </source>
</evidence>
<dbReference type="InterPro" id="IPR001623">
    <property type="entry name" value="DnaJ_domain"/>
</dbReference>
<feature type="region of interest" description="Disordered" evidence="6">
    <location>
        <begin position="517"/>
        <end position="555"/>
    </location>
</feature>
<evidence type="ECO:0000256" key="1">
    <source>
        <dbReference type="ARBA" id="ARBA00004240"/>
    </source>
</evidence>
<name>A0ABR1KCK7_9PEZI</name>
<reference evidence="8 9" key="1">
    <citation type="submission" date="2024-04" db="EMBL/GenBank/DDBJ databases">
        <title>Phyllosticta paracitricarpa is synonymous to the EU quarantine fungus P. citricarpa based on phylogenomic analyses.</title>
        <authorList>
            <consortium name="Lawrence Berkeley National Laboratory"/>
            <person name="Van Ingen-Buijs V.A."/>
            <person name="Van Westerhoven A.C."/>
            <person name="Haridas S."/>
            <person name="Skiadas P."/>
            <person name="Martin F."/>
            <person name="Groenewald J.Z."/>
            <person name="Crous P.W."/>
            <person name="Seidl M.F."/>
        </authorList>
    </citation>
    <scope>NUCLEOTIDE SEQUENCE [LARGE SCALE GENOMIC DNA]</scope>
    <source>
        <strain evidence="8 9">CBS 123371</strain>
    </source>
</reference>
<dbReference type="Gene3D" id="1.25.40.10">
    <property type="entry name" value="Tetratricopeptide repeat domain"/>
    <property type="match status" value="1"/>
</dbReference>
<dbReference type="PANTHER" id="PTHR44140:SF2">
    <property type="entry name" value="LD25575P"/>
    <property type="match status" value="1"/>
</dbReference>
<keyword evidence="5" id="KW-0175">Coiled coil</keyword>
<dbReference type="Pfam" id="PF00226">
    <property type="entry name" value="DnaJ"/>
    <property type="match status" value="1"/>
</dbReference>
<comment type="subcellular location">
    <subcellularLocation>
        <location evidence="1">Endoplasmic reticulum</location>
    </subcellularLocation>
</comment>
<dbReference type="CDD" id="cd06257">
    <property type="entry name" value="DnaJ"/>
    <property type="match status" value="1"/>
</dbReference>
<keyword evidence="4" id="KW-0802">TPR repeat</keyword>
<feature type="domain" description="J" evidence="7">
    <location>
        <begin position="454"/>
        <end position="523"/>
    </location>
</feature>
<feature type="coiled-coil region" evidence="5">
    <location>
        <begin position="418"/>
        <end position="453"/>
    </location>
</feature>
<dbReference type="EMBL" id="JBBPHU010000022">
    <property type="protein sequence ID" value="KAK7508966.1"/>
    <property type="molecule type" value="Genomic_DNA"/>
</dbReference>
<dbReference type="PANTHER" id="PTHR44140">
    <property type="entry name" value="LD25575P"/>
    <property type="match status" value="1"/>
</dbReference>